<protein>
    <submittedName>
        <fullName evidence="1">Uncharacterized protein</fullName>
    </submittedName>
</protein>
<sequence length="251" mass="27293">MDCFVVAKQHKGLCGIVAQSGFRTLGTLASTPCRACLSPCKPPASVKAGDYPHPLLRYTRNAPPIPHVAFDSHNGFFATSGERGGEDEELSNSSLSTGCGKLVPLVRPSLQSLSQEMAMGLVLPGGGRTGWTTGSGLEGPSGSAANEEGEEITETAERRWPMLTKSPRRKMRVAFTCNVCGERTTRAINPHAYTDGTVFVQCKGCNVFHKLVDNLNLFHELKGHIFKDQCKPGLNRLEPFDILHSEEFPFF</sequence>
<evidence type="ECO:0000313" key="2">
    <source>
        <dbReference type="Proteomes" id="UP001162992"/>
    </source>
</evidence>
<dbReference type="EMBL" id="CM055099">
    <property type="protein sequence ID" value="KAJ7547440.1"/>
    <property type="molecule type" value="Genomic_DNA"/>
</dbReference>
<evidence type="ECO:0000313" key="1">
    <source>
        <dbReference type="EMBL" id="KAJ7547440.1"/>
    </source>
</evidence>
<dbReference type="Proteomes" id="UP001162992">
    <property type="component" value="Chromosome 8"/>
</dbReference>
<name>A0ACC2CZG4_DIPCM</name>
<proteinExistence type="predicted"/>
<accession>A0ACC2CZG4</accession>
<keyword evidence="2" id="KW-1185">Reference proteome</keyword>
<reference evidence="2" key="1">
    <citation type="journal article" date="2024" name="Proc. Natl. Acad. Sci. U.S.A.">
        <title>Extraordinary preservation of gene collinearity over three hundred million years revealed in homosporous lycophytes.</title>
        <authorList>
            <person name="Li C."/>
            <person name="Wickell D."/>
            <person name="Kuo L.Y."/>
            <person name="Chen X."/>
            <person name="Nie B."/>
            <person name="Liao X."/>
            <person name="Peng D."/>
            <person name="Ji J."/>
            <person name="Jenkins J."/>
            <person name="Williams M."/>
            <person name="Shu S."/>
            <person name="Plott C."/>
            <person name="Barry K."/>
            <person name="Rajasekar S."/>
            <person name="Grimwood J."/>
            <person name="Han X."/>
            <person name="Sun S."/>
            <person name="Hou Z."/>
            <person name="He W."/>
            <person name="Dai G."/>
            <person name="Sun C."/>
            <person name="Schmutz J."/>
            <person name="Leebens-Mack J.H."/>
            <person name="Li F.W."/>
            <person name="Wang L."/>
        </authorList>
    </citation>
    <scope>NUCLEOTIDE SEQUENCE [LARGE SCALE GENOMIC DNA]</scope>
    <source>
        <strain evidence="2">cv. PW_Plant_1</strain>
    </source>
</reference>
<gene>
    <name evidence="1" type="ORF">O6H91_08G086000</name>
</gene>
<comment type="caution">
    <text evidence="1">The sequence shown here is derived from an EMBL/GenBank/DDBJ whole genome shotgun (WGS) entry which is preliminary data.</text>
</comment>
<organism evidence="1 2">
    <name type="scientific">Diphasiastrum complanatum</name>
    <name type="common">Issler's clubmoss</name>
    <name type="synonym">Lycopodium complanatum</name>
    <dbReference type="NCBI Taxonomy" id="34168"/>
    <lineage>
        <taxon>Eukaryota</taxon>
        <taxon>Viridiplantae</taxon>
        <taxon>Streptophyta</taxon>
        <taxon>Embryophyta</taxon>
        <taxon>Tracheophyta</taxon>
        <taxon>Lycopodiopsida</taxon>
        <taxon>Lycopodiales</taxon>
        <taxon>Lycopodiaceae</taxon>
        <taxon>Lycopodioideae</taxon>
        <taxon>Diphasiastrum</taxon>
    </lineage>
</organism>